<dbReference type="NCBIfam" id="TIGR02595">
    <property type="entry name" value="PEP_CTERM"/>
    <property type="match status" value="1"/>
</dbReference>
<keyword evidence="1" id="KW-0732">Signal</keyword>
<dbReference type="NCBIfam" id="TIGR02601">
    <property type="entry name" value="autotrns_rpt"/>
    <property type="match status" value="1"/>
</dbReference>
<keyword evidence="4" id="KW-1185">Reference proteome</keyword>
<proteinExistence type="predicted"/>
<dbReference type="OrthoDB" id="174291at2"/>
<feature type="domain" description="Ice-binding protein C-terminal" evidence="2">
    <location>
        <begin position="1114"/>
        <end position="1138"/>
    </location>
</feature>
<evidence type="ECO:0000313" key="3">
    <source>
        <dbReference type="EMBL" id="RXK53853.1"/>
    </source>
</evidence>
<gene>
    <name evidence="3" type="ORF">ESB00_19420</name>
</gene>
<protein>
    <submittedName>
        <fullName evidence="3">PEP-CTERM sorting domain-containing protein</fullName>
    </submittedName>
</protein>
<dbReference type="InterPro" id="IPR013425">
    <property type="entry name" value="Autotrns_rpt"/>
</dbReference>
<dbReference type="RefSeq" id="WP_129049885.1">
    <property type="nucleotide sequence ID" value="NZ_SDHX01000002.1"/>
</dbReference>
<comment type="caution">
    <text evidence="3">The sequence shown here is derived from an EMBL/GenBank/DDBJ whole genome shotgun (WGS) entry which is preliminary data.</text>
</comment>
<dbReference type="EMBL" id="SDHX01000002">
    <property type="protein sequence ID" value="RXK53853.1"/>
    <property type="molecule type" value="Genomic_DNA"/>
</dbReference>
<reference evidence="3 4" key="1">
    <citation type="submission" date="2019-01" db="EMBL/GenBank/DDBJ databases">
        <title>Lacunisphaera sp. strain TWA-58.</title>
        <authorList>
            <person name="Chen W.-M."/>
        </authorList>
    </citation>
    <scope>NUCLEOTIDE SEQUENCE [LARGE SCALE GENOMIC DNA]</scope>
    <source>
        <strain evidence="3 4">TWA-58</strain>
    </source>
</reference>
<dbReference type="AlphaFoldDB" id="A0A4Q1C646"/>
<evidence type="ECO:0000313" key="4">
    <source>
        <dbReference type="Proteomes" id="UP000290218"/>
    </source>
</evidence>
<dbReference type="Proteomes" id="UP000290218">
    <property type="component" value="Unassembled WGS sequence"/>
</dbReference>
<sequence length="1141" mass="115061">MKRTPRLTLGAFVFGCLFATSLAQTYIWTGIGDGWRGPTAPTGAGGETLVFGDAVRDVIHLPTTFNVSTLDFTIDDSFRFVPSGASTALTLTGGIDATGQTGVRFDFAEGISTTLLGNQTWNLGQGGVATIHGKLSGTADLTVTGTGQVLLLANTSGNATDFSATLTLAPDSTAPIGTISSLVLWGADSIGTGSVVYSNGGALTTHLAPTLANNFTFNSGPLLSGQVAYAPINFRNWDGPATTLTGTITLANNTTLIVNTGFANKMSGEAPNNTGIRPLPGPVSRNPLLISGNIVETGGARSLYVGGPGLMILTGTNTYTGGTKVGFRLNPATGANQNFQVGSLVFGSASAVPATGSILSGQTNLNGAHGYVGIATSAVPNAGDFANFLLKFDPTSSGSVGLDSLTAGLPSGSPSTFTDNINLTGFTTTAFEGIRLGTATSVTLTGSITPQLTANYNFGNGGGKLYVASALVNHTTSTYVATNNGGVALMLYLKGANTYTGGTYANNGFIIFDGASSIPASGILRAGGAAANVGQSYIGFTDTTLGGTAVNGATLLSGLFTKFDKPNTWGVIGFDSTNVGTPTTVTNLDLTGFNNGVFVGTTTKAVLTGGIATTTELSGGNASDTYRFTAADGGTLVVDATLFDGAGARSVMIGVPGGFTKMADGTVVLSAANNYTGGTTINGFGGITLAGATDTSFGTGTITLMSQPNQNGTIGLSATTAGRTFANQIDFAVPGTGITPQLFFTGSNSFTLSGNITGPAAGNSTGVGAVFLTNPTPINVTLSGDNTGYNGGWIVQNGTLTFASANAAGHGTLQLDSDDATAAFTTSGTLYGIVGTNGGHLHLNNGINLTFDTSTVDGTYEFGGAITAPGNVSTTASLQVTATTGGETLYLYGNNQYSGGTNITGHGALGLGANSSAGTGTITINATNGDGGLILNDSVTLTNALVLTQGALAGLGTFAPTSFNGTPGAPITIGPLQSLFPGIPDSFFPGELTLSGNTVFNNGGSYIWGLQDASFAESSGSLYITGNLDLSSVSVASFNLLLESYDAFGDEGLAAGITMGNSYQFLLIETGGTISGFSADKFLIDSSLFQNNLFPTSAFTLTADSQHIYLNFQAVPEPSTYALLALGSGWVAFALRRRRQA</sequence>
<organism evidence="3 4">
    <name type="scientific">Oleiharenicola lentus</name>
    <dbReference type="NCBI Taxonomy" id="2508720"/>
    <lineage>
        <taxon>Bacteria</taxon>
        <taxon>Pseudomonadati</taxon>
        <taxon>Verrucomicrobiota</taxon>
        <taxon>Opitutia</taxon>
        <taxon>Opitutales</taxon>
        <taxon>Opitutaceae</taxon>
        <taxon>Oleiharenicola</taxon>
    </lineage>
</organism>
<evidence type="ECO:0000259" key="2">
    <source>
        <dbReference type="Pfam" id="PF07589"/>
    </source>
</evidence>
<dbReference type="InterPro" id="IPR013424">
    <property type="entry name" value="Ice-binding_C"/>
</dbReference>
<name>A0A4Q1C646_9BACT</name>
<dbReference type="Pfam" id="PF07589">
    <property type="entry name" value="PEP-CTERM"/>
    <property type="match status" value="1"/>
</dbReference>
<evidence type="ECO:0000256" key="1">
    <source>
        <dbReference type="ARBA" id="ARBA00022729"/>
    </source>
</evidence>
<accession>A0A4Q1C646</accession>